<evidence type="ECO:0000256" key="1">
    <source>
        <dbReference type="ARBA" id="ARBA00005156"/>
    </source>
</evidence>
<feature type="domain" description="Tetrapyrrole methylase" evidence="8">
    <location>
        <begin position="4"/>
        <end position="222"/>
    </location>
</feature>
<evidence type="ECO:0000259" key="8">
    <source>
        <dbReference type="Pfam" id="PF00590"/>
    </source>
</evidence>
<sequence>MPTLKLIGLGLSAKFVTREAIDEISKCNVVLFESYTSLSCDINLDFIKFLNKNVIIVDRKFIENNIKEIIKLLKEKEDVCIVTIGDPMIATTHVSLIVEVKDKGYNFKVIPGISVHCYIISKSMLSSYKFGKSVTITYPYNNKIDTTPYDVIYDNFIRGLHTILYLDLKEDKIMTAKEAVELLIEMEKIKKQGLVSDDRIIIVGQRLGCDDEEVVALRLKEVFNYKFKEPPHIIVFPTDKLHFMEVEALKCLMK</sequence>
<feature type="binding site" evidence="6 7">
    <location>
        <position position="89"/>
    </location>
    <ligand>
        <name>S-adenosyl-L-methionine</name>
        <dbReference type="ChEBI" id="CHEBI:59789"/>
    </ligand>
</feature>
<dbReference type="RefSeq" id="WP_010979297.1">
    <property type="nucleotide sequence ID" value="NZ_BAABQO010000005.1"/>
</dbReference>
<organism evidence="9 10">
    <name type="scientific">Sulfurisphaera tokodaii</name>
    <dbReference type="NCBI Taxonomy" id="111955"/>
    <lineage>
        <taxon>Archaea</taxon>
        <taxon>Thermoproteota</taxon>
        <taxon>Thermoprotei</taxon>
        <taxon>Sulfolobales</taxon>
        <taxon>Sulfolobaceae</taxon>
        <taxon>Sulfurisphaera</taxon>
    </lineage>
</organism>
<dbReference type="Gene3D" id="3.30.950.10">
    <property type="entry name" value="Methyltransferase, Cobalt-precorrin-4 Transmethylase, Domain 2"/>
    <property type="match status" value="1"/>
</dbReference>
<comment type="catalytic activity">
    <reaction evidence="6">
        <text>2-[(3S)-amino-3-carboxypropyl]-L-histidyl-[translation elongation factor 2] + 3 S-adenosyl-L-methionine = diphthine-[translation elongation factor 2] + 3 S-adenosyl-L-homocysteine + 3 H(+)</text>
        <dbReference type="Rhea" id="RHEA:36415"/>
        <dbReference type="Rhea" id="RHEA-COMP:9749"/>
        <dbReference type="Rhea" id="RHEA-COMP:10172"/>
        <dbReference type="ChEBI" id="CHEBI:15378"/>
        <dbReference type="ChEBI" id="CHEBI:57856"/>
        <dbReference type="ChEBI" id="CHEBI:59789"/>
        <dbReference type="ChEBI" id="CHEBI:73995"/>
        <dbReference type="ChEBI" id="CHEBI:82696"/>
        <dbReference type="EC" id="2.1.1.98"/>
    </reaction>
</comment>
<dbReference type="PANTHER" id="PTHR10882">
    <property type="entry name" value="DIPHTHINE SYNTHASE"/>
    <property type="match status" value="1"/>
</dbReference>
<evidence type="ECO:0000256" key="2">
    <source>
        <dbReference type="ARBA" id="ARBA00006729"/>
    </source>
</evidence>
<protein>
    <recommendedName>
        <fullName evidence="6">Diphthine synthase</fullName>
        <ecNumber evidence="6">2.1.1.98</ecNumber>
    </recommendedName>
    <alternativeName>
        <fullName evidence="6">Diphthamide biosynthesis methyltransferase</fullName>
    </alternativeName>
</protein>
<dbReference type="Pfam" id="PF00590">
    <property type="entry name" value="TP_methylase"/>
    <property type="match status" value="1"/>
</dbReference>
<comment type="caution">
    <text evidence="9">The sequence shown here is derived from an EMBL/GenBank/DDBJ whole genome shotgun (WGS) entry which is preliminary data.</text>
</comment>
<dbReference type="InterPro" id="IPR004551">
    <property type="entry name" value="Dphthn_synthase"/>
</dbReference>
<dbReference type="GO" id="GO:0004164">
    <property type="term" value="F:diphthine synthase activity"/>
    <property type="evidence" value="ECO:0007669"/>
    <property type="project" value="UniProtKB-UniRule"/>
</dbReference>
<feature type="binding site" evidence="6 7">
    <location>
        <position position="207"/>
    </location>
    <ligand>
        <name>S-adenosyl-L-methionine</name>
        <dbReference type="ChEBI" id="CHEBI:59789"/>
    </ligand>
</feature>
<dbReference type="PANTHER" id="PTHR10882:SF0">
    <property type="entry name" value="DIPHTHINE METHYL ESTER SYNTHASE"/>
    <property type="match status" value="1"/>
</dbReference>
<dbReference type="NCBIfam" id="TIGR00522">
    <property type="entry name" value="dph5"/>
    <property type="match status" value="1"/>
</dbReference>
<dbReference type="InterPro" id="IPR035996">
    <property type="entry name" value="4pyrrol_Methylase_sf"/>
</dbReference>
<feature type="binding site" evidence="6 7">
    <location>
        <position position="166"/>
    </location>
    <ligand>
        <name>S-adenosyl-L-methionine</name>
        <dbReference type="ChEBI" id="CHEBI:59789"/>
    </ligand>
</feature>
<feature type="binding site" evidence="6 7">
    <location>
        <position position="86"/>
    </location>
    <ligand>
        <name>S-adenosyl-L-methionine</name>
        <dbReference type="ChEBI" id="CHEBI:59789"/>
    </ligand>
</feature>
<dbReference type="Gene3D" id="3.40.1010.10">
    <property type="entry name" value="Cobalt-precorrin-4 Transmethylase, Domain 1"/>
    <property type="match status" value="1"/>
</dbReference>
<comment type="similarity">
    <text evidence="2 6">Belongs to the diphthine synthase family.</text>
</comment>
<comment type="subunit">
    <text evidence="6">Homodimer.</text>
</comment>
<keyword evidence="5 6" id="KW-0949">S-adenosyl-L-methionine</keyword>
<feature type="binding site" evidence="6 7">
    <location>
        <position position="11"/>
    </location>
    <ligand>
        <name>S-adenosyl-L-methionine</name>
        <dbReference type="ChEBI" id="CHEBI:59789"/>
    </ligand>
</feature>
<evidence type="ECO:0000313" key="10">
    <source>
        <dbReference type="Proteomes" id="UP000646844"/>
    </source>
</evidence>
<dbReference type="CDD" id="cd11647">
    <property type="entry name" value="DHP5_DphB"/>
    <property type="match status" value="1"/>
</dbReference>
<dbReference type="SMR" id="A0A832TF85"/>
<dbReference type="EC" id="2.1.1.98" evidence="6"/>
<comment type="function">
    <text evidence="6">S-adenosyl-L-methionine-dependent methyltransferase that catalyzes the trimethylation of the amino group of the modified target histidine residue in translation elongation factor 2 (EF-2), to form an intermediate called diphthine. The three successive methylation reactions represent the second step of diphthamide biosynthesis.</text>
</comment>
<dbReference type="InterPro" id="IPR014777">
    <property type="entry name" value="4pyrrole_Mease_sub1"/>
</dbReference>
<dbReference type="GO" id="GO:0032259">
    <property type="term" value="P:methylation"/>
    <property type="evidence" value="ECO:0007669"/>
    <property type="project" value="UniProtKB-KW"/>
</dbReference>
<keyword evidence="4 6" id="KW-0808">Transferase</keyword>
<evidence type="ECO:0000256" key="7">
    <source>
        <dbReference type="PIRSR" id="PIRSR036432-1"/>
    </source>
</evidence>
<dbReference type="GeneID" id="1459277"/>
<evidence type="ECO:0000256" key="5">
    <source>
        <dbReference type="ARBA" id="ARBA00022691"/>
    </source>
</evidence>
<dbReference type="EMBL" id="DUJO01000012">
    <property type="protein sequence ID" value="HII73300.1"/>
    <property type="molecule type" value="Genomic_DNA"/>
</dbReference>
<evidence type="ECO:0000256" key="4">
    <source>
        <dbReference type="ARBA" id="ARBA00022679"/>
    </source>
</evidence>
<dbReference type="UniPathway" id="UPA00559"/>
<evidence type="ECO:0000256" key="3">
    <source>
        <dbReference type="ARBA" id="ARBA00022603"/>
    </source>
</evidence>
<dbReference type="Proteomes" id="UP000646844">
    <property type="component" value="Unassembled WGS sequence"/>
</dbReference>
<feature type="binding site" evidence="6 7">
    <location>
        <begin position="114"/>
        <end position="115"/>
    </location>
    <ligand>
        <name>S-adenosyl-L-methionine</name>
        <dbReference type="ChEBI" id="CHEBI:59789"/>
    </ligand>
</feature>
<dbReference type="InterPro" id="IPR014776">
    <property type="entry name" value="4pyrrole_Mease_sub2"/>
</dbReference>
<accession>A0A832TF85</accession>
<evidence type="ECO:0000313" key="9">
    <source>
        <dbReference type="EMBL" id="HII73300.1"/>
    </source>
</evidence>
<dbReference type="PIRSF" id="PIRSF036432">
    <property type="entry name" value="Diphthine_synth"/>
    <property type="match status" value="1"/>
</dbReference>
<reference evidence="9" key="1">
    <citation type="journal article" date="2020" name="bioRxiv">
        <title>A rank-normalized archaeal taxonomy based on genome phylogeny resolves widespread incomplete and uneven classifications.</title>
        <authorList>
            <person name="Rinke C."/>
            <person name="Chuvochina M."/>
            <person name="Mussig A.J."/>
            <person name="Chaumeil P.-A."/>
            <person name="Waite D.W."/>
            <person name="Whitman W.B."/>
            <person name="Parks D.H."/>
            <person name="Hugenholtz P."/>
        </authorList>
    </citation>
    <scope>NUCLEOTIDE SEQUENCE</scope>
    <source>
        <strain evidence="9">UBA8838</strain>
    </source>
</reference>
<dbReference type="HAMAP" id="MF_01084">
    <property type="entry name" value="Diphthine_synth"/>
    <property type="match status" value="1"/>
</dbReference>
<comment type="pathway">
    <text evidence="1 6">Protein modification; peptidyl-diphthamide biosynthesis.</text>
</comment>
<dbReference type="AlphaFoldDB" id="A0A832TF85"/>
<keyword evidence="3 6" id="KW-0489">Methyltransferase</keyword>
<dbReference type="InterPro" id="IPR000878">
    <property type="entry name" value="4pyrrol_Mease"/>
</dbReference>
<dbReference type="SUPFAM" id="SSF53790">
    <property type="entry name" value="Tetrapyrrole methylase"/>
    <property type="match status" value="1"/>
</dbReference>
<proteinExistence type="inferred from homology"/>
<feature type="binding site" evidence="6 7">
    <location>
        <position position="232"/>
    </location>
    <ligand>
        <name>S-adenosyl-L-methionine</name>
        <dbReference type="ChEBI" id="CHEBI:59789"/>
    </ligand>
</feature>
<evidence type="ECO:0000256" key="6">
    <source>
        <dbReference type="HAMAP-Rule" id="MF_01084"/>
    </source>
</evidence>
<name>A0A832TF85_9CREN</name>
<gene>
    <name evidence="6" type="primary">dphB</name>
    <name evidence="9" type="ORF">HA332_02615</name>
</gene>
<dbReference type="GO" id="GO:0017183">
    <property type="term" value="P:protein histidyl modification to diphthamide"/>
    <property type="evidence" value="ECO:0007669"/>
    <property type="project" value="UniProtKB-UniRule"/>
</dbReference>
<dbReference type="OMA" id="HNASIMS"/>